<proteinExistence type="predicted"/>
<feature type="region of interest" description="Disordered" evidence="1">
    <location>
        <begin position="131"/>
        <end position="278"/>
    </location>
</feature>
<feature type="compositionally biased region" description="Basic and acidic residues" evidence="1">
    <location>
        <begin position="55"/>
        <end position="68"/>
    </location>
</feature>
<evidence type="ECO:0000256" key="1">
    <source>
        <dbReference type="SAM" id="MobiDB-lite"/>
    </source>
</evidence>
<keyword evidence="3" id="KW-1185">Reference proteome</keyword>
<name>A0ABV3F5W3_9NOCA</name>
<dbReference type="EMBL" id="JBFAIH010000004">
    <property type="protein sequence ID" value="MEV0363023.1"/>
    <property type="molecule type" value="Genomic_DNA"/>
</dbReference>
<sequence length="278" mass="31001">MNRLNAHREAEGRQPWAPNHSERDIAELRVAQNRVQEGRRSLEELKARRDELRARRNELRRQQQREWNDTTPGGADDRSGVTAQPRWHVLESSYSDQEARALSDLSGARNNAHWMARELASEQHRVEREIQGLERDVTREQARLDTARERAHAQAHAEERARVEREAREQARLEEEERQRRLDAEAREQARLAREAAEQARRGQEADRPSTRGGRDELVVMHEPGLPDRNRAGVDPAAGGRAGVDSAAGGRAGVDSAAGGRAGVDSAAGGRAGVDSAA</sequence>
<dbReference type="Proteomes" id="UP001551658">
    <property type="component" value="Unassembled WGS sequence"/>
</dbReference>
<dbReference type="RefSeq" id="WP_357976494.1">
    <property type="nucleotide sequence ID" value="NZ_JBFAIH010000004.1"/>
</dbReference>
<accession>A0ABV3F5W3</accession>
<gene>
    <name evidence="2" type="ORF">AB0H72_10005</name>
</gene>
<feature type="compositionally biased region" description="Basic and acidic residues" evidence="1">
    <location>
        <begin position="131"/>
        <end position="232"/>
    </location>
</feature>
<evidence type="ECO:0000313" key="3">
    <source>
        <dbReference type="Proteomes" id="UP001551658"/>
    </source>
</evidence>
<protein>
    <submittedName>
        <fullName evidence="2">Uncharacterized protein</fullName>
    </submittedName>
</protein>
<reference evidence="2 3" key="1">
    <citation type="submission" date="2024-06" db="EMBL/GenBank/DDBJ databases">
        <title>The Natural Products Discovery Center: Release of the First 8490 Sequenced Strains for Exploring Actinobacteria Biosynthetic Diversity.</title>
        <authorList>
            <person name="Kalkreuter E."/>
            <person name="Kautsar S.A."/>
            <person name="Yang D."/>
            <person name="Bader C.D."/>
            <person name="Teijaro C.N."/>
            <person name="Fluegel L."/>
            <person name="Davis C.M."/>
            <person name="Simpson J.R."/>
            <person name="Lauterbach L."/>
            <person name="Steele A.D."/>
            <person name="Gui C."/>
            <person name="Meng S."/>
            <person name="Li G."/>
            <person name="Viehrig K."/>
            <person name="Ye F."/>
            <person name="Su P."/>
            <person name="Kiefer A.F."/>
            <person name="Nichols A."/>
            <person name="Cepeda A.J."/>
            <person name="Yan W."/>
            <person name="Fan B."/>
            <person name="Jiang Y."/>
            <person name="Adhikari A."/>
            <person name="Zheng C.-J."/>
            <person name="Schuster L."/>
            <person name="Cowan T.M."/>
            <person name="Smanski M.J."/>
            <person name="Chevrette M.G."/>
            <person name="De Carvalho L.P.S."/>
            <person name="Shen B."/>
        </authorList>
    </citation>
    <scope>NUCLEOTIDE SEQUENCE [LARGE SCALE GENOMIC DNA]</scope>
    <source>
        <strain evidence="2 3">NPDC050671</strain>
    </source>
</reference>
<feature type="non-terminal residue" evidence="2">
    <location>
        <position position="278"/>
    </location>
</feature>
<feature type="region of interest" description="Disordered" evidence="1">
    <location>
        <begin position="1"/>
        <end position="24"/>
    </location>
</feature>
<organism evidence="2 3">
    <name type="scientific">Nocardia fusca</name>
    <dbReference type="NCBI Taxonomy" id="941183"/>
    <lineage>
        <taxon>Bacteria</taxon>
        <taxon>Bacillati</taxon>
        <taxon>Actinomycetota</taxon>
        <taxon>Actinomycetes</taxon>
        <taxon>Mycobacteriales</taxon>
        <taxon>Nocardiaceae</taxon>
        <taxon>Nocardia</taxon>
    </lineage>
</organism>
<feature type="compositionally biased region" description="Basic and acidic residues" evidence="1">
    <location>
        <begin position="1"/>
        <end position="12"/>
    </location>
</feature>
<feature type="region of interest" description="Disordered" evidence="1">
    <location>
        <begin position="55"/>
        <end position="85"/>
    </location>
</feature>
<comment type="caution">
    <text evidence="2">The sequence shown here is derived from an EMBL/GenBank/DDBJ whole genome shotgun (WGS) entry which is preliminary data.</text>
</comment>
<evidence type="ECO:0000313" key="2">
    <source>
        <dbReference type="EMBL" id="MEV0363023.1"/>
    </source>
</evidence>